<evidence type="ECO:0000313" key="3">
    <source>
        <dbReference type="Proteomes" id="UP001168552"/>
    </source>
</evidence>
<reference evidence="2" key="1">
    <citation type="submission" date="2023-06" db="EMBL/GenBank/DDBJ databases">
        <title>Cytophagales bacterium Strain LB-30, isolated from soil.</title>
        <authorList>
            <person name="Liu B."/>
        </authorList>
    </citation>
    <scope>NUCLEOTIDE SEQUENCE</scope>
    <source>
        <strain evidence="2">LB-30</strain>
    </source>
</reference>
<feature type="domain" description="SiaC family regulatory phosphoprotein" evidence="1">
    <location>
        <begin position="7"/>
        <end position="122"/>
    </location>
</feature>
<dbReference type="Pfam" id="PF09345">
    <property type="entry name" value="SiaC"/>
    <property type="match status" value="1"/>
</dbReference>
<name>A0ABT8F288_9BACT</name>
<dbReference type="EMBL" id="JAUHJS010000001">
    <property type="protein sequence ID" value="MDN4164151.1"/>
    <property type="molecule type" value="Genomic_DNA"/>
</dbReference>
<comment type="caution">
    <text evidence="2">The sequence shown here is derived from an EMBL/GenBank/DDBJ whole genome shotgun (WGS) entry which is preliminary data.</text>
</comment>
<evidence type="ECO:0000313" key="2">
    <source>
        <dbReference type="EMBL" id="MDN4164151.1"/>
    </source>
</evidence>
<protein>
    <submittedName>
        <fullName evidence="2">DUF1987 domain-containing protein</fullName>
    </submittedName>
</protein>
<accession>A0ABT8F288</accession>
<gene>
    <name evidence="2" type="ORF">QWY31_01495</name>
</gene>
<dbReference type="Proteomes" id="UP001168552">
    <property type="component" value="Unassembled WGS sequence"/>
</dbReference>
<organism evidence="2 3">
    <name type="scientific">Shiella aurantiaca</name>
    <dbReference type="NCBI Taxonomy" id="3058365"/>
    <lineage>
        <taxon>Bacteria</taxon>
        <taxon>Pseudomonadati</taxon>
        <taxon>Bacteroidota</taxon>
        <taxon>Cytophagia</taxon>
        <taxon>Cytophagales</taxon>
        <taxon>Shiellaceae</taxon>
        <taxon>Shiella</taxon>
    </lineage>
</organism>
<keyword evidence="3" id="KW-1185">Reference proteome</keyword>
<sequence>MENFYLESTPKTPRLSFNNDNGIFEISGRSIPENSIEFYKPLLDWLDQYVKEPKKETLLIVKLEYFNTSSSKCLVEIFRKLEKAQKDSKQIAIKWYYDEEDEDMQESGEDFKEIIKIPIEMLVLKEEE</sequence>
<evidence type="ECO:0000259" key="1">
    <source>
        <dbReference type="Pfam" id="PF09345"/>
    </source>
</evidence>
<dbReference type="InterPro" id="IPR018530">
    <property type="entry name" value="SiaC"/>
</dbReference>
<proteinExistence type="predicted"/>
<dbReference type="RefSeq" id="WP_320002678.1">
    <property type="nucleotide sequence ID" value="NZ_JAUHJS010000001.1"/>
</dbReference>